<keyword evidence="1" id="KW-0732">Signal</keyword>
<sequence>MKRYLFLFAIFLQSFLYAQESTVLKSDSLLEWRKKASEERIKYNKERCREDSIRAEYDSKIQNKYYINIAAPYGDHFLPGTELKEILKKHNIIWGGEWMGSDIGGYSGGCYYSGMAEWTEKKFGKEFVDDLIKESVAQYVKKHPGKVFDADEHTEWTYKGVYLSYMNDNDQLNKDFFSSFVYPEGYQDYDLSKKYHSYSRVTLHLDEKGRVLKEEFNHTIYNEHNQKSIPYFEKEIKKFIKYTKFDPVKYRGYPVKSKTSFFIYYK</sequence>
<protein>
    <recommendedName>
        <fullName evidence="4">DUF4136 domain-containing protein</fullName>
    </recommendedName>
</protein>
<dbReference type="Proteomes" id="UP001595735">
    <property type="component" value="Unassembled WGS sequence"/>
</dbReference>
<dbReference type="RefSeq" id="WP_290301624.1">
    <property type="nucleotide sequence ID" value="NZ_JAUFQR010000003.1"/>
</dbReference>
<name>A0ABV7XPB5_9FLAO</name>
<feature type="signal peptide" evidence="1">
    <location>
        <begin position="1"/>
        <end position="18"/>
    </location>
</feature>
<reference evidence="3" key="1">
    <citation type="journal article" date="2019" name="Int. J. Syst. Evol. Microbiol.">
        <title>The Global Catalogue of Microorganisms (GCM) 10K type strain sequencing project: providing services to taxonomists for standard genome sequencing and annotation.</title>
        <authorList>
            <consortium name="The Broad Institute Genomics Platform"/>
            <consortium name="The Broad Institute Genome Sequencing Center for Infectious Disease"/>
            <person name="Wu L."/>
            <person name="Ma J."/>
        </authorList>
    </citation>
    <scope>NUCLEOTIDE SEQUENCE [LARGE SCALE GENOMIC DNA]</scope>
    <source>
        <strain evidence="3">CECT 7798</strain>
    </source>
</reference>
<gene>
    <name evidence="2" type="ORF">ACFONJ_00165</name>
</gene>
<dbReference type="EMBL" id="JBHRYO010000001">
    <property type="protein sequence ID" value="MFC3754384.1"/>
    <property type="molecule type" value="Genomic_DNA"/>
</dbReference>
<feature type="chain" id="PRO_5046084596" description="DUF4136 domain-containing protein" evidence="1">
    <location>
        <begin position="19"/>
        <end position="266"/>
    </location>
</feature>
<evidence type="ECO:0000256" key="1">
    <source>
        <dbReference type="SAM" id="SignalP"/>
    </source>
</evidence>
<organism evidence="2 3">
    <name type="scientific">Chryseobacterium tructae</name>
    <dbReference type="NCBI Taxonomy" id="1037380"/>
    <lineage>
        <taxon>Bacteria</taxon>
        <taxon>Pseudomonadati</taxon>
        <taxon>Bacteroidota</taxon>
        <taxon>Flavobacteriia</taxon>
        <taxon>Flavobacteriales</taxon>
        <taxon>Weeksellaceae</taxon>
        <taxon>Chryseobacterium group</taxon>
        <taxon>Chryseobacterium</taxon>
    </lineage>
</organism>
<proteinExistence type="predicted"/>
<keyword evidence="3" id="KW-1185">Reference proteome</keyword>
<accession>A0ABV7XPB5</accession>
<evidence type="ECO:0000313" key="3">
    <source>
        <dbReference type="Proteomes" id="UP001595735"/>
    </source>
</evidence>
<evidence type="ECO:0008006" key="4">
    <source>
        <dbReference type="Google" id="ProtNLM"/>
    </source>
</evidence>
<comment type="caution">
    <text evidence="2">The sequence shown here is derived from an EMBL/GenBank/DDBJ whole genome shotgun (WGS) entry which is preliminary data.</text>
</comment>
<evidence type="ECO:0000313" key="2">
    <source>
        <dbReference type="EMBL" id="MFC3754384.1"/>
    </source>
</evidence>